<dbReference type="Pfam" id="PF07609">
    <property type="entry name" value="DUF1572"/>
    <property type="match status" value="1"/>
</dbReference>
<evidence type="ECO:0000313" key="2">
    <source>
        <dbReference type="Proteomes" id="UP000282028"/>
    </source>
</evidence>
<accession>A0A3M8CM37</accession>
<proteinExistence type="predicted"/>
<dbReference type="EMBL" id="RHHR01000009">
    <property type="protein sequence ID" value="RNB75935.1"/>
    <property type="molecule type" value="Genomic_DNA"/>
</dbReference>
<comment type="caution">
    <text evidence="1">The sequence shown here is derived from an EMBL/GenBank/DDBJ whole genome shotgun (WGS) entry which is preliminary data.</text>
</comment>
<dbReference type="OrthoDB" id="68731at2"/>
<dbReference type="RefSeq" id="WP_122908092.1">
    <property type="nucleotide sequence ID" value="NZ_CBCSBE010000004.1"/>
</dbReference>
<evidence type="ECO:0000313" key="1">
    <source>
        <dbReference type="EMBL" id="RNB75935.1"/>
    </source>
</evidence>
<gene>
    <name evidence="1" type="ORF">EDM52_05875</name>
</gene>
<keyword evidence="2" id="KW-1185">Reference proteome</keyword>
<sequence length="166" mass="19262">MHPFFKQTLHLLDTELERIEKAVNRLPEEMIWRKLRGSTNSIGNLILHLAGNEYQNMVSGIGRKPFIRERSAEFLAEGGHTAAGLLEWLKEVREQTRSELQGLTAEDFEREVHICYPPDSGIASYSRPLMELVYHTTAHYSYHTGQIVYMAKLLQEGEERLLQWNH</sequence>
<dbReference type="AlphaFoldDB" id="A0A3M8CM37"/>
<dbReference type="InterPro" id="IPR034660">
    <property type="entry name" value="DinB/YfiT-like"/>
</dbReference>
<reference evidence="1 2" key="1">
    <citation type="submission" date="2018-10" db="EMBL/GenBank/DDBJ databases">
        <title>Phylogenomics of Brevibacillus.</title>
        <authorList>
            <person name="Dunlap C."/>
        </authorList>
    </citation>
    <scope>NUCLEOTIDE SEQUENCE [LARGE SCALE GENOMIC DNA]</scope>
    <source>
        <strain evidence="1 2">JCM 12215</strain>
    </source>
</reference>
<organism evidence="1 2">
    <name type="scientific">Brevibacillus invocatus</name>
    <dbReference type="NCBI Taxonomy" id="173959"/>
    <lineage>
        <taxon>Bacteria</taxon>
        <taxon>Bacillati</taxon>
        <taxon>Bacillota</taxon>
        <taxon>Bacilli</taxon>
        <taxon>Bacillales</taxon>
        <taxon>Paenibacillaceae</taxon>
        <taxon>Brevibacillus</taxon>
    </lineage>
</organism>
<dbReference type="InterPro" id="IPR011466">
    <property type="entry name" value="DUF1572"/>
</dbReference>
<name>A0A3M8CM37_9BACL</name>
<dbReference type="Gene3D" id="1.20.120.450">
    <property type="entry name" value="dinb family like domain"/>
    <property type="match status" value="1"/>
</dbReference>
<dbReference type="Proteomes" id="UP000282028">
    <property type="component" value="Unassembled WGS sequence"/>
</dbReference>
<dbReference type="SUPFAM" id="SSF109854">
    <property type="entry name" value="DinB/YfiT-like putative metalloenzymes"/>
    <property type="match status" value="1"/>
</dbReference>
<protein>
    <submittedName>
        <fullName evidence="1">DUF1572 domain-containing protein</fullName>
    </submittedName>
</protein>